<feature type="domain" description="Glycosyl hydrolase family 92" evidence="2">
    <location>
        <begin position="401"/>
        <end position="910"/>
    </location>
</feature>
<organism evidence="4 5">
    <name type="scientific">Tessaracoccus antarcticus</name>
    <dbReference type="NCBI Taxonomy" id="2479848"/>
    <lineage>
        <taxon>Bacteria</taxon>
        <taxon>Bacillati</taxon>
        <taxon>Actinomycetota</taxon>
        <taxon>Actinomycetes</taxon>
        <taxon>Propionibacteriales</taxon>
        <taxon>Propionibacteriaceae</taxon>
        <taxon>Tessaracoccus</taxon>
    </lineage>
</organism>
<dbReference type="InterPro" id="IPR014718">
    <property type="entry name" value="GH-type_carb-bd"/>
</dbReference>
<sequence>MNPVTLQPALGPQDPPSSRPRAGCLGGRVHRYEFDPAGGLLRLDLPNGAVEAAPGTVIDWAFYADGPAAVHAPWAALAVTVDVRFADGTRLSDDPQVRDRYDFALTADDQFAARWSMPEQWNANSVSLAPREGESGVVEVVLGSSSLRDHDLGLVSGVVEVVVREWVRPESPSPAEHVDTRRGTHSGDRFSRGNTLPLVAVPHGFTFITPATDASDSRWPYRPFVHDDPDGRRLEAVQFSHQPSPWMDDRGVVQLMPWGGRPVSTRDGRRRWMVDGTEVAAPHRWSSELDGGLAVQVTATSHAAAFRVVGVDDRAVVGFVIDQMEDTGQLRFTAPDRFEGWVPEAPEQGNQPRTFFAGRVLTPVTGHGHLDDAGHGNVAGFVAGVGAVEVRVAISYLSTEQARHSLALEAADDVSWDELAGRARDEWDKLLHRVVVPPLAPGEYAHRGLADEERRAILAHSLYRLHLYPNTSAENLATSEVPVWRFADPMVPAGVHTSQVTGAPVCDGDLVVNNGYWDTYRTVWSALALLDAPLTGRLVDGILEQYRRGGWMARWSAPGYEDCMVGTSSDQIFADAQRWGVGLDAGTALESGWRNACEPAPHPDRGRSGIGTARFTGFVSRDVHEGMSWSLENAISDAGLGRLAGRLAEQTDDPRLEAFARYFRNRSLAYRTLFDPGHGFFRGRLADGSFPDEDFDPRTWGGDNVETNGWGMSVTAVHDGAGLAALYGGPAGLRTHLDALFTEPETADQRFAGSYGTVIHEQREARAQRSGQCAISNQPAHHIPYMYAFTDQPWRAGATAHSLAARLFAGSMIAQGFPGDEDNGEMSAWWLWAALGLYPVELASGELLIGCPLLDDVEVHRDGGQRLRIRSTRSRQGARVLVGARLNGVALSRCWLPVDALQGDALLELTFAHEDENPVGMGSDLSAPRAHHPDLTGSRAGAIASDPGIAASALFDDEALAGVSLTPGQWVGWFFDEPVGVTDVTLTAAGPAAVGSLVWEVSVDGETFTTVRTTHDEALLPHRTTPFRLGATGLWQAVRVCAMSPVALSQIELFALDDVAAQ</sequence>
<dbReference type="InterPro" id="IPR012939">
    <property type="entry name" value="Glyco_hydro_92"/>
</dbReference>
<dbReference type="PANTHER" id="PTHR12143">
    <property type="entry name" value="PEPTIDE N-GLYCANASE PNGASE -RELATED"/>
    <property type="match status" value="1"/>
</dbReference>
<dbReference type="GO" id="GO:0005829">
    <property type="term" value="C:cytosol"/>
    <property type="evidence" value="ECO:0007669"/>
    <property type="project" value="TreeGrafter"/>
</dbReference>
<dbReference type="OrthoDB" id="9804511at2"/>
<evidence type="ECO:0000313" key="4">
    <source>
        <dbReference type="EMBL" id="RMB58977.1"/>
    </source>
</evidence>
<comment type="caution">
    <text evidence="4">The sequence shown here is derived from an EMBL/GenBank/DDBJ whole genome shotgun (WGS) entry which is preliminary data.</text>
</comment>
<gene>
    <name evidence="4" type="ORF">EAX62_12845</name>
</gene>
<feature type="domain" description="Glycosyl hydrolase family 92 N-terminal" evidence="3">
    <location>
        <begin position="177"/>
        <end position="373"/>
    </location>
</feature>
<evidence type="ECO:0000313" key="5">
    <source>
        <dbReference type="Proteomes" id="UP000275256"/>
    </source>
</evidence>
<keyword evidence="5" id="KW-1185">Reference proteome</keyword>
<dbReference type="Gene3D" id="3.30.2080.10">
    <property type="entry name" value="GH92 mannosidase domain"/>
    <property type="match status" value="1"/>
</dbReference>
<protein>
    <submittedName>
        <fullName evidence="4">Glycoside hydrolase family 92 protein</fullName>
    </submittedName>
</protein>
<evidence type="ECO:0000256" key="1">
    <source>
        <dbReference type="SAM" id="MobiDB-lite"/>
    </source>
</evidence>
<feature type="region of interest" description="Disordered" evidence="1">
    <location>
        <begin position="171"/>
        <end position="193"/>
    </location>
</feature>
<proteinExistence type="predicted"/>
<dbReference type="Pfam" id="PF17678">
    <property type="entry name" value="Glyco_hydro_92N"/>
    <property type="match status" value="1"/>
</dbReference>
<dbReference type="GO" id="GO:0005975">
    <property type="term" value="P:carbohydrate metabolic process"/>
    <property type="evidence" value="ECO:0007669"/>
    <property type="project" value="InterPro"/>
</dbReference>
<dbReference type="AlphaFoldDB" id="A0A3M0G4E4"/>
<feature type="compositionally biased region" description="Basic and acidic residues" evidence="1">
    <location>
        <begin position="176"/>
        <end position="191"/>
    </location>
</feature>
<dbReference type="SUPFAM" id="SSF48208">
    <property type="entry name" value="Six-hairpin glycosidases"/>
    <property type="match status" value="1"/>
</dbReference>
<feature type="region of interest" description="Disordered" evidence="1">
    <location>
        <begin position="1"/>
        <end position="22"/>
    </location>
</feature>
<dbReference type="Gene3D" id="1.20.1050.60">
    <property type="entry name" value="alpha-1,2-mannosidase"/>
    <property type="match status" value="1"/>
</dbReference>
<evidence type="ECO:0000259" key="2">
    <source>
        <dbReference type="Pfam" id="PF07971"/>
    </source>
</evidence>
<dbReference type="Gene3D" id="1.20.1610.10">
    <property type="entry name" value="alpha-1,2-mannosidases domains"/>
    <property type="match status" value="1"/>
</dbReference>
<dbReference type="EMBL" id="REFW01000003">
    <property type="protein sequence ID" value="RMB58977.1"/>
    <property type="molecule type" value="Genomic_DNA"/>
</dbReference>
<evidence type="ECO:0000259" key="3">
    <source>
        <dbReference type="Pfam" id="PF17678"/>
    </source>
</evidence>
<dbReference type="InterPro" id="IPR041371">
    <property type="entry name" value="GH92_N"/>
</dbReference>
<accession>A0A3M0G4E4</accession>
<dbReference type="Gene3D" id="2.70.98.10">
    <property type="match status" value="1"/>
</dbReference>
<keyword evidence="4" id="KW-0378">Hydrolase</keyword>
<dbReference type="PANTHER" id="PTHR12143:SF43">
    <property type="entry name" value="PUTATIVE-RELATED"/>
    <property type="match status" value="1"/>
</dbReference>
<dbReference type="GO" id="GO:0000224">
    <property type="term" value="F:peptide-N4-(N-acetyl-beta-glucosaminyl)asparagine amidase activity"/>
    <property type="evidence" value="ECO:0007669"/>
    <property type="project" value="TreeGrafter"/>
</dbReference>
<dbReference type="GO" id="GO:0030246">
    <property type="term" value="F:carbohydrate binding"/>
    <property type="evidence" value="ECO:0007669"/>
    <property type="project" value="InterPro"/>
</dbReference>
<dbReference type="InterPro" id="IPR008928">
    <property type="entry name" value="6-hairpin_glycosidase_sf"/>
</dbReference>
<name>A0A3M0G4E4_9ACTN</name>
<dbReference type="GO" id="GO:0006516">
    <property type="term" value="P:glycoprotein catabolic process"/>
    <property type="evidence" value="ECO:0007669"/>
    <property type="project" value="TreeGrafter"/>
</dbReference>
<dbReference type="Pfam" id="PF07971">
    <property type="entry name" value="Glyco_hydro_92"/>
    <property type="match status" value="1"/>
</dbReference>
<reference evidence="4 5" key="1">
    <citation type="submission" date="2018-10" db="EMBL/GenBank/DDBJ databases">
        <title>Tessaracoccus antarcticuss sp. nov., isolated from sediment.</title>
        <authorList>
            <person name="Zhou L.Y."/>
            <person name="Du Z.J."/>
        </authorList>
    </citation>
    <scope>NUCLEOTIDE SEQUENCE [LARGE SCALE GENOMIC DNA]</scope>
    <source>
        <strain evidence="4 5">JDX10</strain>
    </source>
</reference>
<dbReference type="InterPro" id="IPR050883">
    <property type="entry name" value="PNGase"/>
</dbReference>
<dbReference type="Proteomes" id="UP000275256">
    <property type="component" value="Unassembled WGS sequence"/>
</dbReference>